<dbReference type="Pfam" id="PF14042">
    <property type="entry name" value="DUF4247"/>
    <property type="match status" value="1"/>
</dbReference>
<proteinExistence type="predicted"/>
<keyword evidence="1" id="KW-0812">Transmembrane</keyword>
<evidence type="ECO:0000313" key="2">
    <source>
        <dbReference type="EMBL" id="MBA8826631.1"/>
    </source>
</evidence>
<protein>
    <recommendedName>
        <fullName evidence="4">DUF4247 domain-containing protein</fullName>
    </recommendedName>
</protein>
<accession>A0A839E5M8</accession>
<organism evidence="2 3">
    <name type="scientific">Halosaccharopolyspora lacisalsi</name>
    <dbReference type="NCBI Taxonomy" id="1000566"/>
    <lineage>
        <taxon>Bacteria</taxon>
        <taxon>Bacillati</taxon>
        <taxon>Actinomycetota</taxon>
        <taxon>Actinomycetes</taxon>
        <taxon>Pseudonocardiales</taxon>
        <taxon>Pseudonocardiaceae</taxon>
        <taxon>Halosaccharopolyspora</taxon>
    </lineage>
</organism>
<reference evidence="2 3" key="1">
    <citation type="submission" date="2020-07" db="EMBL/GenBank/DDBJ databases">
        <title>Sequencing the genomes of 1000 actinobacteria strains.</title>
        <authorList>
            <person name="Klenk H.-P."/>
        </authorList>
    </citation>
    <scope>NUCLEOTIDE SEQUENCE [LARGE SCALE GENOMIC DNA]</scope>
    <source>
        <strain evidence="2 3">DSM 45975</strain>
    </source>
</reference>
<comment type="caution">
    <text evidence="2">The sequence shown here is derived from an EMBL/GenBank/DDBJ whole genome shotgun (WGS) entry which is preliminary data.</text>
</comment>
<evidence type="ECO:0000313" key="3">
    <source>
        <dbReference type="Proteomes" id="UP000569329"/>
    </source>
</evidence>
<keyword evidence="1" id="KW-0472">Membrane</keyword>
<sequence>MKPKFWFVIAGMTAVVALIIALVTIFSSGTGVRGYVANHYTRATQLDHRGDDDNKAYTSGKAPSRVSREITSAWKPISQNTDGAGIYLRYDEDAVIVQPRKRGSVIHVMEIDKAYRHYHSHVGGFWGWGSPYGQSFRGRGPGSGK</sequence>
<keyword evidence="1" id="KW-1133">Transmembrane helix</keyword>
<gene>
    <name evidence="2" type="ORF">FHX42_004010</name>
</gene>
<dbReference type="EMBL" id="JACGWZ010000006">
    <property type="protein sequence ID" value="MBA8826631.1"/>
    <property type="molecule type" value="Genomic_DNA"/>
</dbReference>
<dbReference type="AlphaFoldDB" id="A0A839E5M8"/>
<dbReference type="InterPro" id="IPR025341">
    <property type="entry name" value="DUF4247"/>
</dbReference>
<name>A0A839E5M8_9PSEU</name>
<evidence type="ECO:0008006" key="4">
    <source>
        <dbReference type="Google" id="ProtNLM"/>
    </source>
</evidence>
<dbReference type="Proteomes" id="UP000569329">
    <property type="component" value="Unassembled WGS sequence"/>
</dbReference>
<feature type="transmembrane region" description="Helical" evidence="1">
    <location>
        <begin position="6"/>
        <end position="26"/>
    </location>
</feature>
<dbReference type="RefSeq" id="WP_182545852.1">
    <property type="nucleotide sequence ID" value="NZ_JACGWZ010000006.1"/>
</dbReference>
<evidence type="ECO:0000256" key="1">
    <source>
        <dbReference type="SAM" id="Phobius"/>
    </source>
</evidence>
<keyword evidence="3" id="KW-1185">Reference proteome</keyword>